<organism evidence="1 2">
    <name type="scientific">Phytophthora cactorum</name>
    <dbReference type="NCBI Taxonomy" id="29920"/>
    <lineage>
        <taxon>Eukaryota</taxon>
        <taxon>Sar</taxon>
        <taxon>Stramenopiles</taxon>
        <taxon>Oomycota</taxon>
        <taxon>Peronosporomycetes</taxon>
        <taxon>Peronosporales</taxon>
        <taxon>Peronosporaceae</taxon>
        <taxon>Phytophthora</taxon>
    </lineage>
</organism>
<protein>
    <submittedName>
        <fullName evidence="1">Uncharacterized protein</fullName>
    </submittedName>
</protein>
<sequence>MDNSSYRAKYSQFRSQLKVLPLAGTAAGAAARGLFTLATLEKRQFLSTRYTSISTQIVSKPECGVLPSELYVACVAKTISSLKRAAVVTQT</sequence>
<name>A0A8T1E9P4_9STRA</name>
<reference evidence="1" key="1">
    <citation type="submission" date="2018-10" db="EMBL/GenBank/DDBJ databases">
        <title>Effector identification in a new, highly contiguous assembly of the strawberry crown rot pathogen Phytophthora cactorum.</title>
        <authorList>
            <person name="Armitage A.D."/>
            <person name="Nellist C.F."/>
            <person name="Bates H."/>
            <person name="Vickerstaff R.J."/>
            <person name="Harrison R.J."/>
        </authorList>
    </citation>
    <scope>NUCLEOTIDE SEQUENCE</scope>
    <source>
        <strain evidence="1">4040</strain>
    </source>
</reference>
<dbReference type="AlphaFoldDB" id="A0A8T1E9P4"/>
<gene>
    <name evidence="1" type="ORF">PC117_g5571</name>
</gene>
<proteinExistence type="predicted"/>
<evidence type="ECO:0000313" key="1">
    <source>
        <dbReference type="EMBL" id="KAG2949045.1"/>
    </source>
</evidence>
<evidence type="ECO:0000313" key="2">
    <source>
        <dbReference type="Proteomes" id="UP000736787"/>
    </source>
</evidence>
<comment type="caution">
    <text evidence="1">The sequence shown here is derived from an EMBL/GenBank/DDBJ whole genome shotgun (WGS) entry which is preliminary data.</text>
</comment>
<dbReference type="Proteomes" id="UP000736787">
    <property type="component" value="Unassembled WGS sequence"/>
</dbReference>
<dbReference type="EMBL" id="RCMK01000098">
    <property type="protein sequence ID" value="KAG2949045.1"/>
    <property type="molecule type" value="Genomic_DNA"/>
</dbReference>
<accession>A0A8T1E9P4</accession>